<dbReference type="InterPro" id="IPR028082">
    <property type="entry name" value="Peripla_BP_I"/>
</dbReference>
<reference evidence="9 10" key="1">
    <citation type="journal article" date="2019" name="Sci. Rep.">
        <title>Comparative genomics of chytrid fungi reveal insights into the obligate biotrophic and pathogenic lifestyle of Synchytrium endobioticum.</title>
        <authorList>
            <person name="van de Vossenberg B.T.L.H."/>
            <person name="Warris S."/>
            <person name="Nguyen H.D.T."/>
            <person name="van Gent-Pelzer M.P.E."/>
            <person name="Joly D.L."/>
            <person name="van de Geest H.C."/>
            <person name="Bonants P.J.M."/>
            <person name="Smith D.S."/>
            <person name="Levesque C.A."/>
            <person name="van der Lee T.A.J."/>
        </authorList>
    </citation>
    <scope>NUCLEOTIDE SEQUENCE [LARGE SCALE GENOMIC DNA]</scope>
    <source>
        <strain evidence="9 10">CBS 675.73</strain>
    </source>
</reference>
<dbReference type="CDD" id="cd06268">
    <property type="entry name" value="PBP1_ABC_transporter_LIVBP-like"/>
    <property type="match status" value="1"/>
</dbReference>
<feature type="transmembrane region" description="Helical" evidence="7">
    <location>
        <begin position="839"/>
        <end position="859"/>
    </location>
</feature>
<dbReference type="Proteomes" id="UP000320333">
    <property type="component" value="Unassembled WGS sequence"/>
</dbReference>
<dbReference type="Pfam" id="PF01094">
    <property type="entry name" value="ANF_receptor"/>
    <property type="match status" value="1"/>
</dbReference>
<dbReference type="Pfam" id="PF08610">
    <property type="entry name" value="Pex16"/>
    <property type="match status" value="1"/>
</dbReference>
<dbReference type="InterPro" id="IPR017978">
    <property type="entry name" value="GPCR_3_C"/>
</dbReference>
<evidence type="ECO:0000256" key="5">
    <source>
        <dbReference type="ARBA" id="ARBA00023136"/>
    </source>
</evidence>
<comment type="caution">
    <text evidence="9">The sequence shown here is derived from an EMBL/GenBank/DDBJ whole genome shotgun (WGS) entry which is preliminary data.</text>
</comment>
<accession>A0A507FFI7</accession>
<feature type="transmembrane region" description="Helical" evidence="7">
    <location>
        <begin position="944"/>
        <end position="966"/>
    </location>
</feature>
<feature type="transmembrane region" description="Helical" evidence="7">
    <location>
        <begin position="1031"/>
        <end position="1049"/>
    </location>
</feature>
<evidence type="ECO:0000259" key="8">
    <source>
        <dbReference type="PROSITE" id="PS50259"/>
    </source>
</evidence>
<feature type="transmembrane region" description="Helical" evidence="7">
    <location>
        <begin position="1055"/>
        <end position="1074"/>
    </location>
</feature>
<dbReference type="PANTHER" id="PTHR13299:SF0">
    <property type="entry name" value="PEROXISOMAL MEMBRANE PROTEIN PEX16"/>
    <property type="match status" value="1"/>
</dbReference>
<dbReference type="AlphaFoldDB" id="A0A507FFI7"/>
<evidence type="ECO:0000256" key="1">
    <source>
        <dbReference type="ARBA" id="ARBA00004141"/>
    </source>
</evidence>
<keyword evidence="3 7" id="KW-0812">Transmembrane</keyword>
<dbReference type="OrthoDB" id="2021143at2759"/>
<dbReference type="Gene3D" id="3.40.50.2300">
    <property type="match status" value="2"/>
</dbReference>
<sequence length="1271" mass="141420">MQTALDQYKRFLIKHAPIVGSVESLVDSVTYVLPGRFAHAEVVAEGVHSLVAVVAAVNDALLSKHIGVSAQSQHNRYTHALLSLHSVTRVAAYAKAACEFTQVFAEMMARDCVGTRRKWGVIAMLESVKLLCRIILFHAAKKRMLLVTQIPERDFDMATVQETCADSQNIDSMRLLGAHSGKTMPDLSVFPKKGDQLTDADVTAFLNSKAASVSEALRPMDLVSKLSGADVVAEWLHMLRPLVYLLAMRKYGNQSWKPWIMSLCMEVSSLGIHSSSTRNFKFLERDELQRRMWLLMYYLLRDPFYSMFVKHRLNRFCESMSKKPLISLASGLLADYIPLWENYYFLINPFLLLAFHLVLPATATSRHRSLHSGFLIPGQSSIPAKHENNISIALILPYSSFWNLTTKEEYDRCGIQCSWWRQMDSGAELAVAEVNENPNILPNTLVNIVRVEGWDWKNEPGGGVGIAAASAIAIGEDLSGVVGVVGDTLGSSTLLSAAILSQYRIPMCGPVQNLPSLSNKENLPYFWRITFSNTWGRDVAALLARWKVGRVAMVVDMDDVEAAGACVDIKLALSHNFIILSERRYRGARMDNNYSDIVNEFRRVDARYIILCASAWSASYELVRVANASGLISPKHVWIATNPPFPADYSGVGSDPRLEMIQGMILPFPFTASPQDSNVKAVSSHWENLYQKDPLKYQIDFLSWTNAGMYDCTGTMLYGFHRLLETSAYLNSTDLYNRAIPELLNFSAFKDTGFNGTLLHPVKLDGFGDIAANTLFVSYSEDFELQKVTQLSFAEMDKISGKFVKWSDPPFHGGATEPPFDGAPVVSVHSTFSVEGRSVIALLVVGLAICALCIAFLSLYSNHRSVKSVNVPHTVLSSVGSVITLSSMATYLFEINKLKCTLRVWLVLSGFQLIVSPLIVKNFYVRAIFEKSRHGSTKFVPRLLLFYGSLVVALSVFEQAALLLWLKTSGGGHIITQQVSGDELVTTCRRFVDARVSFAPVLLLVYNLSLIGALIYVAILNGNIRAKYNESTLLILLALILLVTFALGAFQSDQVMPSCVCIFLGAVFPPVLIVGERFLIWRRRVVSKNLASLPSAAADAANGLKSLSMLWVSRTEGRDQDQLSRASSCRLRALDYVRFRHNGIVVRTLKVTPYSLHTLWTPWKGSRSLSICKWKRKSWILLQVARTGCCPLECFPIMDHTVIRKLTAGSHQVEIATLKPPKPLPYPFQAYRIQCDFESDRAADAFAAELQATIAMVLVTPKSERHESKLT</sequence>
<feature type="transmembrane region" description="Helical" evidence="7">
    <location>
        <begin position="871"/>
        <end position="893"/>
    </location>
</feature>
<dbReference type="InterPro" id="IPR013919">
    <property type="entry name" value="Pex16"/>
</dbReference>
<evidence type="ECO:0000313" key="10">
    <source>
        <dbReference type="Proteomes" id="UP000320333"/>
    </source>
</evidence>
<dbReference type="Pfam" id="PF00003">
    <property type="entry name" value="7tm_3"/>
    <property type="match status" value="1"/>
</dbReference>
<dbReference type="GO" id="GO:0004930">
    <property type="term" value="F:G protein-coupled receptor activity"/>
    <property type="evidence" value="ECO:0007669"/>
    <property type="project" value="InterPro"/>
</dbReference>
<comment type="subcellular location">
    <subcellularLocation>
        <location evidence="1">Membrane</location>
        <topology evidence="1">Multi-pass membrane protein</topology>
    </subcellularLocation>
</comment>
<evidence type="ECO:0000313" key="9">
    <source>
        <dbReference type="EMBL" id="TPX75004.1"/>
    </source>
</evidence>
<dbReference type="PANTHER" id="PTHR13299">
    <property type="entry name" value="PEROXISOMAL MEMBRANE PROTEIN PEX16"/>
    <property type="match status" value="1"/>
</dbReference>
<feature type="transmembrane region" description="Helical" evidence="7">
    <location>
        <begin position="998"/>
        <end position="1019"/>
    </location>
</feature>
<keyword evidence="6" id="KW-0325">Glycoprotein</keyword>
<organism evidence="9 10">
    <name type="scientific">Chytriomyces confervae</name>
    <dbReference type="NCBI Taxonomy" id="246404"/>
    <lineage>
        <taxon>Eukaryota</taxon>
        <taxon>Fungi</taxon>
        <taxon>Fungi incertae sedis</taxon>
        <taxon>Chytridiomycota</taxon>
        <taxon>Chytridiomycota incertae sedis</taxon>
        <taxon>Chytridiomycetes</taxon>
        <taxon>Chytridiales</taxon>
        <taxon>Chytriomycetaceae</taxon>
        <taxon>Chytriomyces</taxon>
    </lineage>
</organism>
<feature type="transmembrane region" description="Helical" evidence="7">
    <location>
        <begin position="905"/>
        <end position="924"/>
    </location>
</feature>
<feature type="domain" description="G-protein coupled receptors family 3 profile" evidence="8">
    <location>
        <begin position="835"/>
        <end position="1047"/>
    </location>
</feature>
<evidence type="ECO:0000256" key="2">
    <source>
        <dbReference type="ARBA" id="ARBA00009505"/>
    </source>
</evidence>
<dbReference type="STRING" id="246404.A0A507FFI7"/>
<evidence type="ECO:0000256" key="3">
    <source>
        <dbReference type="ARBA" id="ARBA00022692"/>
    </source>
</evidence>
<keyword evidence="5 7" id="KW-0472">Membrane</keyword>
<dbReference type="EMBL" id="QEAP01000099">
    <property type="protein sequence ID" value="TPX75004.1"/>
    <property type="molecule type" value="Genomic_DNA"/>
</dbReference>
<comment type="similarity">
    <text evidence="2">Belongs to the peroxin-16 family.</text>
</comment>
<dbReference type="InterPro" id="IPR001828">
    <property type="entry name" value="ANF_lig-bd_rcpt"/>
</dbReference>
<proteinExistence type="inferred from homology"/>
<evidence type="ECO:0000256" key="6">
    <source>
        <dbReference type="ARBA" id="ARBA00023180"/>
    </source>
</evidence>
<gene>
    <name evidence="9" type="ORF">CcCBS67573_g03719</name>
</gene>
<evidence type="ECO:0000256" key="7">
    <source>
        <dbReference type="SAM" id="Phobius"/>
    </source>
</evidence>
<dbReference type="SUPFAM" id="SSF53822">
    <property type="entry name" value="Periplasmic binding protein-like I"/>
    <property type="match status" value="1"/>
</dbReference>
<evidence type="ECO:0000256" key="4">
    <source>
        <dbReference type="ARBA" id="ARBA00022989"/>
    </source>
</evidence>
<dbReference type="PROSITE" id="PS50259">
    <property type="entry name" value="G_PROTEIN_RECEP_F3_4"/>
    <property type="match status" value="1"/>
</dbReference>
<keyword evidence="4 7" id="KW-1133">Transmembrane helix</keyword>
<dbReference type="GO" id="GO:0007031">
    <property type="term" value="P:peroxisome organization"/>
    <property type="evidence" value="ECO:0007669"/>
    <property type="project" value="TreeGrafter"/>
</dbReference>
<keyword evidence="10" id="KW-1185">Reference proteome</keyword>
<protein>
    <recommendedName>
        <fullName evidence="8">G-protein coupled receptors family 3 profile domain-containing protein</fullName>
    </recommendedName>
</protein>
<dbReference type="GO" id="GO:0005778">
    <property type="term" value="C:peroxisomal membrane"/>
    <property type="evidence" value="ECO:0007669"/>
    <property type="project" value="TreeGrafter"/>
</dbReference>
<name>A0A507FFI7_9FUNG</name>